<evidence type="ECO:0000256" key="1">
    <source>
        <dbReference type="SAM" id="Phobius"/>
    </source>
</evidence>
<keyword evidence="1" id="KW-0812">Transmembrane</keyword>
<keyword evidence="1" id="KW-0472">Membrane</keyword>
<dbReference type="AlphaFoldDB" id="A0A1C6WUX0"/>
<accession>A0A1C6WUX0</accession>
<keyword evidence="1" id="KW-1133">Transmembrane helix</keyword>
<evidence type="ECO:0000313" key="2">
    <source>
        <dbReference type="EMBL" id="SCL93326.1"/>
    </source>
</evidence>
<proteinExistence type="predicted"/>
<dbReference type="InterPro" id="IPR006477">
    <property type="entry name" value="Yir_bir_cir"/>
</dbReference>
<sequence length="403" mass="46449">MSKELCKAIDEIDKNVIFNSVSQKYEFKDNIYGAYCRNENCDTDEKKLGSAIIALLKIFDSFGDEEEKLENNKLGEYAILWLSYKLYQYKERSIEVDDVYDILTENDWFQEHYKSIEEKKDMMKFHLIYLNNLYTLLKEICNTITNCSDSSNSSECQESAKKCAASYRSCMIGFPWTEICDPYCRILSNLKNDYDKIRGNNSKLPELEPPEGRKSCEIFCEEKKQKLKAEKAKVEVSEMNIRTDGSLSSQSSTKLSDSLGNTLPVKEVQMDESSSVTLPTISLTIFNTWPEKKVEWKKKDDEKKIAKIIINSNDTDEPIKTAINPWDEKKMTHIALNSGHMKKNIKLVINSGDQKKTEIIVNSVNEKLPLLNIYKPIQAGPMPFISLFLLLIFLSIKEKENIE</sequence>
<gene>
    <name evidence="2" type="ORF">PCHAJ_000537200</name>
</gene>
<name>A0A1C6WUX0_PLACU</name>
<reference evidence="2" key="1">
    <citation type="submission" date="2016-08" db="EMBL/GenBank/DDBJ databases">
        <authorList>
            <consortium name="Pathogen Informatics"/>
        </authorList>
    </citation>
    <scope>NUCLEOTIDE SEQUENCE</scope>
    <source>
        <strain evidence="2">AJ</strain>
    </source>
</reference>
<protein>
    <submittedName>
        <fullName evidence="2">CIR protein</fullName>
    </submittedName>
</protein>
<dbReference type="Pfam" id="PF06022">
    <property type="entry name" value="Cir_Bir_Yir"/>
    <property type="match status" value="1"/>
</dbReference>
<dbReference type="Proteomes" id="UP000507163">
    <property type="component" value="Unassembled WGS sequence"/>
</dbReference>
<feature type="transmembrane region" description="Helical" evidence="1">
    <location>
        <begin position="377"/>
        <end position="396"/>
    </location>
</feature>
<dbReference type="EMBL" id="FMIL01000424">
    <property type="protein sequence ID" value="SCL93326.1"/>
    <property type="molecule type" value="Genomic_DNA"/>
</dbReference>
<organism evidence="2">
    <name type="scientific">Plasmodium chabaudi chabaudi</name>
    <dbReference type="NCBI Taxonomy" id="31271"/>
    <lineage>
        <taxon>Eukaryota</taxon>
        <taxon>Sar</taxon>
        <taxon>Alveolata</taxon>
        <taxon>Apicomplexa</taxon>
        <taxon>Aconoidasida</taxon>
        <taxon>Haemosporida</taxon>
        <taxon>Plasmodiidae</taxon>
        <taxon>Plasmodium</taxon>
        <taxon>Plasmodium (Vinckeia)</taxon>
    </lineage>
</organism>